<evidence type="ECO:0000313" key="8">
    <source>
        <dbReference type="Proteomes" id="UP000597444"/>
    </source>
</evidence>
<dbReference type="PANTHER" id="PTHR36460">
    <property type="entry name" value="UPF0132 DOMAIN PROTEIN (AFU_ORTHOLOGUE AFUA_3G10255)"/>
    <property type="match status" value="1"/>
</dbReference>
<evidence type="ECO:0000256" key="3">
    <source>
        <dbReference type="ARBA" id="ARBA00022989"/>
    </source>
</evidence>
<dbReference type="Proteomes" id="UP000597444">
    <property type="component" value="Unassembled WGS sequence"/>
</dbReference>
<dbReference type="SMART" id="SM00530">
    <property type="entry name" value="HTH_XRE"/>
    <property type="match status" value="1"/>
</dbReference>
<protein>
    <recommendedName>
        <fullName evidence="6">HTH cro/C1-type domain-containing protein</fullName>
    </recommendedName>
</protein>
<dbReference type="PROSITE" id="PS50943">
    <property type="entry name" value="HTH_CROC1"/>
    <property type="match status" value="1"/>
</dbReference>
<keyword evidence="3 5" id="KW-1133">Transmembrane helix</keyword>
<evidence type="ECO:0000256" key="1">
    <source>
        <dbReference type="ARBA" id="ARBA00004141"/>
    </source>
</evidence>
<dbReference type="Gene3D" id="1.10.260.40">
    <property type="entry name" value="lambda repressor-like DNA-binding domains"/>
    <property type="match status" value="1"/>
</dbReference>
<dbReference type="EMBL" id="BNJK01000001">
    <property type="protein sequence ID" value="GHO92500.1"/>
    <property type="molecule type" value="Genomic_DNA"/>
</dbReference>
<keyword evidence="4 5" id="KW-0472">Membrane</keyword>
<dbReference type="RefSeq" id="WP_220203327.1">
    <property type="nucleotide sequence ID" value="NZ_BNJK01000001.1"/>
</dbReference>
<comment type="subcellular location">
    <subcellularLocation>
        <location evidence="1">Membrane</location>
        <topology evidence="1">Multi-pass membrane protein</topology>
    </subcellularLocation>
</comment>
<gene>
    <name evidence="7" type="ORF">KSF_025480</name>
</gene>
<comment type="caution">
    <text evidence="7">The sequence shown here is derived from an EMBL/GenBank/DDBJ whole genome shotgun (WGS) entry which is preliminary data.</text>
</comment>
<feature type="transmembrane region" description="Helical" evidence="5">
    <location>
        <begin position="182"/>
        <end position="209"/>
    </location>
</feature>
<accession>A0A8J3N1S9</accession>
<sequence length="233" mass="25523">MKPNYRLKEAREQRGWSQARVAEQIGTDAGNVSRWERGYSSPSPYYREKLSTLFGKEVGDLGLLGENDHVPPQPRTPDPAGIASGEQPLETLALASRILASLSYSVFWWTGLLMLLFSRKDRFVRFHSLQSLLLFGGITLCNVVFIGIVSALSGPAPNLMPVHTTLLSQPVSQGQAGFLDSIIVLAVLCVLFLNIGAALAWGVGIVMALRGRYYKLPLVGHFSEKMKAPLSSH</sequence>
<dbReference type="GO" id="GO:0016020">
    <property type="term" value="C:membrane"/>
    <property type="evidence" value="ECO:0007669"/>
    <property type="project" value="UniProtKB-SubCell"/>
</dbReference>
<feature type="transmembrane region" description="Helical" evidence="5">
    <location>
        <begin position="129"/>
        <end position="152"/>
    </location>
</feature>
<evidence type="ECO:0000313" key="7">
    <source>
        <dbReference type="EMBL" id="GHO92500.1"/>
    </source>
</evidence>
<proteinExistence type="predicted"/>
<feature type="transmembrane region" description="Helical" evidence="5">
    <location>
        <begin position="98"/>
        <end position="117"/>
    </location>
</feature>
<dbReference type="GO" id="GO:0003677">
    <property type="term" value="F:DNA binding"/>
    <property type="evidence" value="ECO:0007669"/>
    <property type="project" value="InterPro"/>
</dbReference>
<evidence type="ECO:0000256" key="2">
    <source>
        <dbReference type="ARBA" id="ARBA00022692"/>
    </source>
</evidence>
<dbReference type="Pfam" id="PF01381">
    <property type="entry name" value="HTH_3"/>
    <property type="match status" value="1"/>
</dbReference>
<organism evidence="7 8">
    <name type="scientific">Reticulibacter mediterranei</name>
    <dbReference type="NCBI Taxonomy" id="2778369"/>
    <lineage>
        <taxon>Bacteria</taxon>
        <taxon>Bacillati</taxon>
        <taxon>Chloroflexota</taxon>
        <taxon>Ktedonobacteria</taxon>
        <taxon>Ktedonobacterales</taxon>
        <taxon>Reticulibacteraceae</taxon>
        <taxon>Reticulibacter</taxon>
    </lineage>
</organism>
<name>A0A8J3N1S9_9CHLR</name>
<evidence type="ECO:0000256" key="5">
    <source>
        <dbReference type="SAM" id="Phobius"/>
    </source>
</evidence>
<dbReference type="AlphaFoldDB" id="A0A8J3N1S9"/>
<evidence type="ECO:0000256" key="4">
    <source>
        <dbReference type="ARBA" id="ARBA00023136"/>
    </source>
</evidence>
<dbReference type="SUPFAM" id="SSF47413">
    <property type="entry name" value="lambda repressor-like DNA-binding domains"/>
    <property type="match status" value="1"/>
</dbReference>
<feature type="domain" description="HTH cro/C1-type" evidence="6">
    <location>
        <begin position="7"/>
        <end position="61"/>
    </location>
</feature>
<reference evidence="7" key="1">
    <citation type="submission" date="2020-10" db="EMBL/GenBank/DDBJ databases">
        <title>Taxonomic study of unclassified bacteria belonging to the class Ktedonobacteria.</title>
        <authorList>
            <person name="Yabe S."/>
            <person name="Wang C.M."/>
            <person name="Zheng Y."/>
            <person name="Sakai Y."/>
            <person name="Cavaletti L."/>
            <person name="Monciardini P."/>
            <person name="Donadio S."/>
        </authorList>
    </citation>
    <scope>NUCLEOTIDE SEQUENCE</scope>
    <source>
        <strain evidence="7">ID150040</strain>
    </source>
</reference>
<evidence type="ECO:0000259" key="6">
    <source>
        <dbReference type="PROSITE" id="PS50943"/>
    </source>
</evidence>
<keyword evidence="8" id="KW-1185">Reference proteome</keyword>
<dbReference type="CDD" id="cd00093">
    <property type="entry name" value="HTH_XRE"/>
    <property type="match status" value="1"/>
</dbReference>
<dbReference type="InterPro" id="IPR010982">
    <property type="entry name" value="Lambda_DNA-bd_dom_sf"/>
</dbReference>
<dbReference type="InterPro" id="IPR001387">
    <property type="entry name" value="Cro/C1-type_HTH"/>
</dbReference>
<dbReference type="PANTHER" id="PTHR36460:SF1">
    <property type="entry name" value="UPF0132 DOMAIN PROTEIN (AFU_ORTHOLOGUE AFUA_3G10255)"/>
    <property type="match status" value="1"/>
</dbReference>
<keyword evidence="2 5" id="KW-0812">Transmembrane</keyword>